<feature type="compositionally biased region" description="Basic and acidic residues" evidence="1">
    <location>
        <begin position="1"/>
        <end position="18"/>
    </location>
</feature>
<dbReference type="AlphaFoldDB" id="A0A0B7BY14"/>
<evidence type="ECO:0000256" key="1">
    <source>
        <dbReference type="SAM" id="MobiDB-lite"/>
    </source>
</evidence>
<sequence length="122" mass="13497">AVLVRSKEEYEKATKESQREEEELQIILGLSQSESVRIQESLRSEQEKLSETIQKSLSLNEQAVVRQKPPGTKPSLTKSASIPSPASYQPRRQTSTTTAPHYTPVQSSIIVDDAGDTRLTSA</sequence>
<feature type="compositionally biased region" description="Polar residues" evidence="1">
    <location>
        <begin position="74"/>
        <end position="109"/>
    </location>
</feature>
<feature type="region of interest" description="Disordered" evidence="1">
    <location>
        <begin position="1"/>
        <end position="22"/>
    </location>
</feature>
<organism evidence="2">
    <name type="scientific">Arion vulgaris</name>
    <dbReference type="NCBI Taxonomy" id="1028688"/>
    <lineage>
        <taxon>Eukaryota</taxon>
        <taxon>Metazoa</taxon>
        <taxon>Spiralia</taxon>
        <taxon>Lophotrochozoa</taxon>
        <taxon>Mollusca</taxon>
        <taxon>Gastropoda</taxon>
        <taxon>Heterobranchia</taxon>
        <taxon>Euthyneura</taxon>
        <taxon>Panpulmonata</taxon>
        <taxon>Eupulmonata</taxon>
        <taxon>Stylommatophora</taxon>
        <taxon>Helicina</taxon>
        <taxon>Arionoidea</taxon>
        <taxon>Arionidae</taxon>
        <taxon>Arion</taxon>
    </lineage>
</organism>
<feature type="region of interest" description="Disordered" evidence="1">
    <location>
        <begin position="60"/>
        <end position="122"/>
    </location>
</feature>
<name>A0A0B7BY14_9EUPU</name>
<feature type="non-terminal residue" evidence="2">
    <location>
        <position position="122"/>
    </location>
</feature>
<gene>
    <name evidence="2" type="primary">ORF217119</name>
</gene>
<dbReference type="EMBL" id="HACG01050992">
    <property type="protein sequence ID" value="CEK97863.1"/>
    <property type="molecule type" value="Transcribed_RNA"/>
</dbReference>
<evidence type="ECO:0000313" key="2">
    <source>
        <dbReference type="EMBL" id="CEK97863.1"/>
    </source>
</evidence>
<reference evidence="2" key="1">
    <citation type="submission" date="2014-12" db="EMBL/GenBank/DDBJ databases">
        <title>Insight into the proteome of Arion vulgaris.</title>
        <authorList>
            <person name="Aradska J."/>
            <person name="Bulat T."/>
            <person name="Smidak R."/>
            <person name="Sarate P."/>
            <person name="Gangsoo J."/>
            <person name="Sialana F."/>
            <person name="Bilban M."/>
            <person name="Lubec G."/>
        </authorList>
    </citation>
    <scope>NUCLEOTIDE SEQUENCE</scope>
    <source>
        <tissue evidence="2">Skin</tissue>
    </source>
</reference>
<feature type="non-terminal residue" evidence="2">
    <location>
        <position position="1"/>
    </location>
</feature>
<proteinExistence type="predicted"/>
<accession>A0A0B7BY14</accession>
<protein>
    <submittedName>
        <fullName evidence="2">Uncharacterized protein</fullName>
    </submittedName>
</protein>